<dbReference type="HAMAP" id="MF_00080">
    <property type="entry name" value="IF_3"/>
    <property type="match status" value="1"/>
</dbReference>
<keyword evidence="3 4" id="KW-0648">Protein biosynthesis</keyword>
<comment type="similarity">
    <text evidence="1 4 6">Belongs to the IF-3 family.</text>
</comment>
<comment type="subcellular location">
    <subcellularLocation>
        <location evidence="4 6">Cytoplasm</location>
    </subcellularLocation>
</comment>
<evidence type="ECO:0000256" key="3">
    <source>
        <dbReference type="ARBA" id="ARBA00022917"/>
    </source>
</evidence>
<dbReference type="Gene3D" id="3.30.110.10">
    <property type="entry name" value="Translation initiation factor 3 (IF-3), C-terminal domain"/>
    <property type="match status" value="1"/>
</dbReference>
<evidence type="ECO:0000256" key="7">
    <source>
        <dbReference type="SAM" id="MobiDB-lite"/>
    </source>
</evidence>
<dbReference type="EMBL" id="OCTN01000010">
    <property type="protein sequence ID" value="SOH95410.1"/>
    <property type="molecule type" value="Genomic_DNA"/>
</dbReference>
<dbReference type="GO" id="GO:0016020">
    <property type="term" value="C:membrane"/>
    <property type="evidence" value="ECO:0007669"/>
    <property type="project" value="TreeGrafter"/>
</dbReference>
<evidence type="ECO:0000313" key="11">
    <source>
        <dbReference type="Proteomes" id="UP000220034"/>
    </source>
</evidence>
<dbReference type="InterPro" id="IPR001288">
    <property type="entry name" value="Translation_initiation_fac_3"/>
</dbReference>
<evidence type="ECO:0000256" key="1">
    <source>
        <dbReference type="ARBA" id="ARBA00005439"/>
    </source>
</evidence>
<dbReference type="Pfam" id="PF00707">
    <property type="entry name" value="IF3_C"/>
    <property type="match status" value="1"/>
</dbReference>
<protein>
    <recommendedName>
        <fullName evidence="4 5">Translation initiation factor IF-3</fullName>
    </recommendedName>
</protein>
<feature type="region of interest" description="Disordered" evidence="7">
    <location>
        <begin position="43"/>
        <end position="66"/>
    </location>
</feature>
<dbReference type="Proteomes" id="UP000220034">
    <property type="component" value="Unassembled WGS sequence"/>
</dbReference>
<dbReference type="InterPro" id="IPR019815">
    <property type="entry name" value="Translation_initiation_fac_3_C"/>
</dbReference>
<dbReference type="Gene3D" id="3.10.20.80">
    <property type="entry name" value="Translation initiation factor 3 (IF-3), N-terminal domain"/>
    <property type="match status" value="1"/>
</dbReference>
<accession>A0A2C9CW23</accession>
<organism evidence="10 11">
    <name type="scientific">Pontivivens marinum</name>
    <dbReference type="NCBI Taxonomy" id="1690039"/>
    <lineage>
        <taxon>Bacteria</taxon>
        <taxon>Pseudomonadati</taxon>
        <taxon>Pseudomonadota</taxon>
        <taxon>Alphaproteobacteria</taxon>
        <taxon>Rhodobacterales</taxon>
        <taxon>Paracoccaceae</taxon>
        <taxon>Pontivivens</taxon>
    </lineage>
</organism>
<dbReference type="InterPro" id="IPR036787">
    <property type="entry name" value="T_IF-3_N_sf"/>
</dbReference>
<feature type="domain" description="Translation initiation factor 3 C-terminal" evidence="8">
    <location>
        <begin position="141"/>
        <end position="225"/>
    </location>
</feature>
<dbReference type="SUPFAM" id="SSF55200">
    <property type="entry name" value="Translation initiation factor IF3, C-terminal domain"/>
    <property type="match status" value="1"/>
</dbReference>
<name>A0A2C9CW23_9RHOB</name>
<keyword evidence="11" id="KW-1185">Reference proteome</keyword>
<evidence type="ECO:0000256" key="4">
    <source>
        <dbReference type="HAMAP-Rule" id="MF_00080"/>
    </source>
</evidence>
<evidence type="ECO:0000256" key="6">
    <source>
        <dbReference type="RuleBase" id="RU000646"/>
    </source>
</evidence>
<dbReference type="InterPro" id="IPR036788">
    <property type="entry name" value="T_IF-3_C_sf"/>
</dbReference>
<keyword evidence="2 4" id="KW-0396">Initiation factor</keyword>
<evidence type="ECO:0000259" key="9">
    <source>
        <dbReference type="Pfam" id="PF05198"/>
    </source>
</evidence>
<evidence type="ECO:0000256" key="5">
    <source>
        <dbReference type="NCBIfam" id="TIGR00168"/>
    </source>
</evidence>
<dbReference type="InterPro" id="IPR019813">
    <property type="entry name" value="Translation_initiation_fac3_CS"/>
</dbReference>
<dbReference type="PANTHER" id="PTHR10938:SF0">
    <property type="entry name" value="TRANSLATION INITIATION FACTOR IF-3, MITOCHONDRIAL"/>
    <property type="match status" value="1"/>
</dbReference>
<dbReference type="NCBIfam" id="TIGR00168">
    <property type="entry name" value="infC"/>
    <property type="match status" value="1"/>
</dbReference>
<comment type="function">
    <text evidence="4 6">IF-3 binds to the 30S ribosomal subunit and shifts the equilibrium between 70S ribosomes and their 50S and 30S subunits in favor of the free subunits, thus enhancing the availability of 30S subunits on which protein synthesis initiation begins.</text>
</comment>
<dbReference type="FunFam" id="3.10.20.80:FF:000001">
    <property type="entry name" value="Translation initiation factor IF-3"/>
    <property type="match status" value="1"/>
</dbReference>
<dbReference type="FunFam" id="3.30.110.10:FF:000001">
    <property type="entry name" value="Translation initiation factor IF-3"/>
    <property type="match status" value="1"/>
</dbReference>
<feature type="domain" description="Translation initiation factor 3 N-terminal" evidence="9">
    <location>
        <begin position="65"/>
        <end position="134"/>
    </location>
</feature>
<dbReference type="RefSeq" id="WP_425440294.1">
    <property type="nucleotide sequence ID" value="NZ_OCTN01000010.1"/>
</dbReference>
<dbReference type="GO" id="GO:0005829">
    <property type="term" value="C:cytosol"/>
    <property type="evidence" value="ECO:0007669"/>
    <property type="project" value="TreeGrafter"/>
</dbReference>
<dbReference type="InterPro" id="IPR019814">
    <property type="entry name" value="Translation_initiation_fac_3_N"/>
</dbReference>
<evidence type="ECO:0000259" key="8">
    <source>
        <dbReference type="Pfam" id="PF00707"/>
    </source>
</evidence>
<dbReference type="AlphaFoldDB" id="A0A2C9CW23"/>
<dbReference type="PANTHER" id="PTHR10938">
    <property type="entry name" value="TRANSLATION INITIATION FACTOR IF-3"/>
    <property type="match status" value="1"/>
</dbReference>
<proteinExistence type="inferred from homology"/>
<sequence length="228" mass="25927">MINSIDPKAKRLHLSLLLPCFARAGQVCARGVKYDIRDLSPQKDEKTIARRPHNAPPTRDTGPRVNDRIRSNEIRLIGADGEQVGVVTPRRGIELAEEAGLDLVEISPNAEPPVCKIMDFGKFKYEQQKRESEARKKQKTIEVKEVKFRPNTDTHDYDVKMRNVMKFLEGGDKVKVTLRFRGREMAHQDLGRILLNRVADDVEGTGKIDNMPRVEGRQMVMMISPVKT</sequence>
<dbReference type="GO" id="GO:0032790">
    <property type="term" value="P:ribosome disassembly"/>
    <property type="evidence" value="ECO:0007669"/>
    <property type="project" value="TreeGrafter"/>
</dbReference>
<gene>
    <name evidence="4" type="primary">infC</name>
    <name evidence="10" type="ORF">SAMN06273572_11085</name>
</gene>
<dbReference type="SUPFAM" id="SSF54364">
    <property type="entry name" value="Translation initiation factor IF3, N-terminal domain"/>
    <property type="match status" value="1"/>
</dbReference>
<evidence type="ECO:0000313" key="10">
    <source>
        <dbReference type="EMBL" id="SOH95410.1"/>
    </source>
</evidence>
<dbReference type="PROSITE" id="PS00938">
    <property type="entry name" value="IF3"/>
    <property type="match status" value="1"/>
</dbReference>
<dbReference type="GO" id="GO:0043022">
    <property type="term" value="F:ribosome binding"/>
    <property type="evidence" value="ECO:0007669"/>
    <property type="project" value="UniProtKB-ARBA"/>
</dbReference>
<dbReference type="Pfam" id="PF05198">
    <property type="entry name" value="IF3_N"/>
    <property type="match status" value="1"/>
</dbReference>
<reference evidence="11" key="1">
    <citation type="submission" date="2017-09" db="EMBL/GenBank/DDBJ databases">
        <authorList>
            <person name="Varghese N."/>
            <person name="Submissions S."/>
        </authorList>
    </citation>
    <scope>NUCLEOTIDE SEQUENCE [LARGE SCALE GENOMIC DNA]</scope>
    <source>
        <strain evidence="11">C7</strain>
    </source>
</reference>
<keyword evidence="4" id="KW-0963">Cytoplasm</keyword>
<evidence type="ECO:0000256" key="2">
    <source>
        <dbReference type="ARBA" id="ARBA00022540"/>
    </source>
</evidence>
<comment type="subunit">
    <text evidence="4 6">Monomer.</text>
</comment>
<dbReference type="GO" id="GO:0003743">
    <property type="term" value="F:translation initiation factor activity"/>
    <property type="evidence" value="ECO:0007669"/>
    <property type="project" value="UniProtKB-UniRule"/>
</dbReference>